<dbReference type="OrthoDB" id="1645589at2"/>
<keyword evidence="10 11" id="KW-0119">Carbohydrate metabolism</keyword>
<comment type="cofactor">
    <cofactor evidence="4">
        <name>Zn(2+)</name>
        <dbReference type="ChEBI" id="CHEBI:29105"/>
    </cofactor>
</comment>
<dbReference type="GO" id="GO:0004750">
    <property type="term" value="F:D-ribulose-phosphate 3-epimerase activity"/>
    <property type="evidence" value="ECO:0007669"/>
    <property type="project" value="UniProtKB-UniRule"/>
</dbReference>
<evidence type="ECO:0000313" key="16">
    <source>
        <dbReference type="EMBL" id="RID94089.1"/>
    </source>
</evidence>
<feature type="binding site" evidence="10 14">
    <location>
        <position position="7"/>
    </location>
    <ligand>
        <name>substrate</name>
    </ligand>
</feature>
<dbReference type="GO" id="GO:0005737">
    <property type="term" value="C:cytoplasm"/>
    <property type="evidence" value="ECO:0007669"/>
    <property type="project" value="UniProtKB-ARBA"/>
</dbReference>
<dbReference type="PIRSF" id="PIRSF001461">
    <property type="entry name" value="RPE"/>
    <property type="match status" value="1"/>
</dbReference>
<evidence type="ECO:0000256" key="5">
    <source>
        <dbReference type="ARBA" id="ARBA00001954"/>
    </source>
</evidence>
<comment type="cofactor">
    <cofactor evidence="5">
        <name>Fe(2+)</name>
        <dbReference type="ChEBI" id="CHEBI:29033"/>
    </cofactor>
</comment>
<evidence type="ECO:0000313" key="18">
    <source>
        <dbReference type="Proteomes" id="UP000266262"/>
    </source>
</evidence>
<dbReference type="InterPro" id="IPR013785">
    <property type="entry name" value="Aldolase_TIM"/>
</dbReference>
<keyword evidence="13" id="KW-0170">Cobalt</keyword>
<evidence type="ECO:0000256" key="4">
    <source>
        <dbReference type="ARBA" id="ARBA00001947"/>
    </source>
</evidence>
<evidence type="ECO:0000256" key="8">
    <source>
        <dbReference type="ARBA" id="ARBA00022723"/>
    </source>
</evidence>
<dbReference type="FunFam" id="3.20.20.70:FF:000004">
    <property type="entry name" value="Ribulose-phosphate 3-epimerase"/>
    <property type="match status" value="1"/>
</dbReference>
<evidence type="ECO:0000256" key="13">
    <source>
        <dbReference type="PIRSR" id="PIRSR001461-2"/>
    </source>
</evidence>
<comment type="cofactor">
    <cofactor evidence="3">
        <name>Co(2+)</name>
        <dbReference type="ChEBI" id="CHEBI:48828"/>
    </cofactor>
</comment>
<reference evidence="16 18" key="3">
    <citation type="submission" date="2018-08" db="EMBL/GenBank/DDBJ databases">
        <title>Draft genome sequence of Dialister pneumosintes KCOM 1685.</title>
        <authorList>
            <person name="Kook J.-K."/>
            <person name="Park S.-N."/>
            <person name="Lim Y.K."/>
        </authorList>
    </citation>
    <scope>NUCLEOTIDE SEQUENCE [LARGE SCALE GENOMIC DNA]</scope>
    <source>
        <strain evidence="16 18">KCOM 1685</strain>
    </source>
</reference>
<keyword evidence="9 10" id="KW-0413">Isomerase</keyword>
<dbReference type="GO" id="GO:0019323">
    <property type="term" value="P:pentose catabolic process"/>
    <property type="evidence" value="ECO:0007669"/>
    <property type="project" value="UniProtKB-UniRule"/>
</dbReference>
<keyword evidence="8 10" id="KW-0479">Metal-binding</keyword>
<accession>A0A1B3WDA1</accession>
<dbReference type="HAMAP" id="MF_02227">
    <property type="entry name" value="RPE"/>
    <property type="match status" value="1"/>
</dbReference>
<feature type="binding site" evidence="10 13">
    <location>
        <position position="174"/>
    </location>
    <ligand>
        <name>a divalent metal cation</name>
        <dbReference type="ChEBI" id="CHEBI:60240"/>
    </ligand>
</feature>
<dbReference type="KEGG" id="dpn:BCB69_02535"/>
<proteinExistence type="inferred from homology"/>
<dbReference type="InterPro" id="IPR011060">
    <property type="entry name" value="RibuloseP-bd_barrel"/>
</dbReference>
<dbReference type="GO" id="GO:0006098">
    <property type="term" value="P:pentose-phosphate shunt"/>
    <property type="evidence" value="ECO:0007669"/>
    <property type="project" value="UniProtKB-UniRule"/>
</dbReference>
<evidence type="ECO:0000256" key="7">
    <source>
        <dbReference type="ARBA" id="ARBA00013188"/>
    </source>
</evidence>
<dbReference type="AlphaFoldDB" id="A0A1B3WDA1"/>
<dbReference type="GO" id="GO:0046872">
    <property type="term" value="F:metal ion binding"/>
    <property type="evidence" value="ECO:0007669"/>
    <property type="project" value="UniProtKB-UniRule"/>
</dbReference>
<dbReference type="InterPro" id="IPR026019">
    <property type="entry name" value="Ribul_P_3_epim"/>
</dbReference>
<dbReference type="CDD" id="cd00429">
    <property type="entry name" value="RPE"/>
    <property type="match status" value="1"/>
</dbReference>
<feature type="active site" description="Proton donor" evidence="10 12">
    <location>
        <position position="174"/>
    </location>
</feature>
<feature type="binding site" evidence="10">
    <location>
        <begin position="174"/>
        <end position="176"/>
    </location>
    <ligand>
        <name>substrate</name>
    </ligand>
</feature>
<evidence type="ECO:0000313" key="17">
    <source>
        <dbReference type="Proteomes" id="UP000094757"/>
    </source>
</evidence>
<evidence type="ECO:0000256" key="6">
    <source>
        <dbReference type="ARBA" id="ARBA00009541"/>
    </source>
</evidence>
<keyword evidence="18" id="KW-1185">Reference proteome</keyword>
<comment type="cofactor">
    <cofactor evidence="2">
        <name>Mn(2+)</name>
        <dbReference type="ChEBI" id="CHEBI:29035"/>
    </cofactor>
</comment>
<keyword evidence="13" id="KW-0464">Manganese</keyword>
<evidence type="ECO:0000256" key="10">
    <source>
        <dbReference type="HAMAP-Rule" id="MF_02227"/>
    </source>
</evidence>
<feature type="binding site" evidence="10 14">
    <location>
        <begin position="141"/>
        <end position="144"/>
    </location>
    <ligand>
        <name>substrate</name>
    </ligand>
</feature>
<gene>
    <name evidence="10" type="primary">rpe</name>
    <name evidence="15" type="ORF">BCB69_02535</name>
    <name evidence="16" type="ORF">DX915_00660</name>
</gene>
<dbReference type="SUPFAM" id="SSF51366">
    <property type="entry name" value="Ribulose-phoshate binding barrel"/>
    <property type="match status" value="1"/>
</dbReference>
<evidence type="ECO:0000256" key="1">
    <source>
        <dbReference type="ARBA" id="ARBA00001782"/>
    </source>
</evidence>
<feature type="binding site" evidence="10 13">
    <location>
        <position position="32"/>
    </location>
    <ligand>
        <name>a divalent metal cation</name>
        <dbReference type="ChEBI" id="CHEBI:60240"/>
    </ligand>
</feature>
<feature type="binding site" evidence="14">
    <location>
        <position position="176"/>
    </location>
    <ligand>
        <name>substrate</name>
    </ligand>
</feature>
<dbReference type="InterPro" id="IPR000056">
    <property type="entry name" value="Ribul_P_3_epim-like"/>
</dbReference>
<keyword evidence="13" id="KW-0862">Zinc</keyword>
<dbReference type="Proteomes" id="UP000094757">
    <property type="component" value="Chromosome"/>
</dbReference>
<evidence type="ECO:0000256" key="12">
    <source>
        <dbReference type="PIRSR" id="PIRSR001461-1"/>
    </source>
</evidence>
<dbReference type="NCBIfam" id="NF004076">
    <property type="entry name" value="PRK05581.1-4"/>
    <property type="match status" value="1"/>
</dbReference>
<feature type="binding site" evidence="10 14">
    <location>
        <begin position="196"/>
        <end position="197"/>
    </location>
    <ligand>
        <name>substrate</name>
    </ligand>
</feature>
<feature type="binding site" evidence="10 14">
    <location>
        <position position="65"/>
    </location>
    <ligand>
        <name>substrate</name>
    </ligand>
</feature>
<reference evidence="17" key="2">
    <citation type="submission" date="2016-08" db="EMBL/GenBank/DDBJ databases">
        <authorList>
            <person name="Holder M.E."/>
            <person name="Ajami N.J."/>
            <person name="Petrosino J.F."/>
        </authorList>
    </citation>
    <scope>NUCLEOTIDE SEQUENCE [LARGE SCALE GENOMIC DNA]</scope>
    <source>
        <strain evidence="17">F0677</strain>
    </source>
</reference>
<name>A0A1B3WDA1_9FIRM</name>
<dbReference type="RefSeq" id="WP_022513063.1">
    <property type="nucleotide sequence ID" value="NZ_CP017037.1"/>
</dbReference>
<evidence type="ECO:0000256" key="9">
    <source>
        <dbReference type="ARBA" id="ARBA00023235"/>
    </source>
</evidence>
<feature type="binding site" evidence="10 13">
    <location>
        <position position="34"/>
    </location>
    <ligand>
        <name>a divalent metal cation</name>
        <dbReference type="ChEBI" id="CHEBI:60240"/>
    </ligand>
</feature>
<comment type="catalytic activity">
    <reaction evidence="1 10 11">
        <text>D-ribulose 5-phosphate = D-xylulose 5-phosphate</text>
        <dbReference type="Rhea" id="RHEA:13677"/>
        <dbReference type="ChEBI" id="CHEBI:57737"/>
        <dbReference type="ChEBI" id="CHEBI:58121"/>
        <dbReference type="EC" id="5.1.3.1"/>
    </reaction>
</comment>
<comment type="similarity">
    <text evidence="6 10 11">Belongs to the ribulose-phosphate 3-epimerase family.</text>
</comment>
<dbReference type="EMBL" id="CP017037">
    <property type="protein sequence ID" value="AOH38947.1"/>
    <property type="molecule type" value="Genomic_DNA"/>
</dbReference>
<sequence>MIKIAPSLLSADFSKLAEELKDIEKAGADLVHLDIMDGHFVPNLTFGAPIIKALRAHTQLVFDAHLMVYNPENYIDVLAESGVEMLSFHVEVAPHADRIIHMIKDKGIKAGIVLNPGTPIQHIECLLPIIDYVLIMSVNPGFGGQKFITYTLDKISALRQLIMENNLSCLIEVDGGVNSQNVKEIIKAGADILVAGSAVFGQKDRKAAIDALR</sequence>
<dbReference type="STRING" id="39950.BCB69_02535"/>
<protein>
    <recommendedName>
        <fullName evidence="7 10">Ribulose-phosphate 3-epimerase</fullName>
        <ecNumber evidence="7 10">5.1.3.1</ecNumber>
    </recommendedName>
</protein>
<evidence type="ECO:0000313" key="15">
    <source>
        <dbReference type="EMBL" id="AOH38947.1"/>
    </source>
</evidence>
<evidence type="ECO:0000256" key="2">
    <source>
        <dbReference type="ARBA" id="ARBA00001936"/>
    </source>
</evidence>
<evidence type="ECO:0000256" key="14">
    <source>
        <dbReference type="PIRSR" id="PIRSR001461-3"/>
    </source>
</evidence>
<reference evidence="15" key="1">
    <citation type="submission" date="2016-08" db="EMBL/GenBank/DDBJ databases">
        <authorList>
            <person name="Seilhamer J.J."/>
        </authorList>
    </citation>
    <scope>NUCLEOTIDE SEQUENCE [LARGE SCALE GENOMIC DNA]</scope>
    <source>
        <strain evidence="15">F0677</strain>
    </source>
</reference>
<feature type="binding site" evidence="10 13">
    <location>
        <position position="65"/>
    </location>
    <ligand>
        <name>a divalent metal cation</name>
        <dbReference type="ChEBI" id="CHEBI:60240"/>
    </ligand>
</feature>
<dbReference type="EMBL" id="QWKU01000001">
    <property type="protein sequence ID" value="RID94089.1"/>
    <property type="molecule type" value="Genomic_DNA"/>
</dbReference>
<dbReference type="NCBIfam" id="TIGR01163">
    <property type="entry name" value="rpe"/>
    <property type="match status" value="1"/>
</dbReference>
<dbReference type="PROSITE" id="PS01086">
    <property type="entry name" value="RIBUL_P_3_EPIMER_2"/>
    <property type="match status" value="1"/>
</dbReference>
<dbReference type="Proteomes" id="UP000266262">
    <property type="component" value="Unassembled WGS sequence"/>
</dbReference>
<dbReference type="PANTHER" id="PTHR11749">
    <property type="entry name" value="RIBULOSE-5-PHOSPHATE-3-EPIMERASE"/>
    <property type="match status" value="1"/>
</dbReference>
<dbReference type="Pfam" id="PF00834">
    <property type="entry name" value="Ribul_P_3_epim"/>
    <property type="match status" value="1"/>
</dbReference>
<comment type="pathway">
    <text evidence="10">Carbohydrate degradation.</text>
</comment>
<organism evidence="15 17">
    <name type="scientific">Dialister pneumosintes</name>
    <dbReference type="NCBI Taxonomy" id="39950"/>
    <lineage>
        <taxon>Bacteria</taxon>
        <taxon>Bacillati</taxon>
        <taxon>Bacillota</taxon>
        <taxon>Negativicutes</taxon>
        <taxon>Veillonellales</taxon>
        <taxon>Veillonellaceae</taxon>
        <taxon>Dialister</taxon>
    </lineage>
</organism>
<dbReference type="Gene3D" id="3.20.20.70">
    <property type="entry name" value="Aldolase class I"/>
    <property type="match status" value="1"/>
</dbReference>
<evidence type="ECO:0000256" key="11">
    <source>
        <dbReference type="PIRNR" id="PIRNR001461"/>
    </source>
</evidence>
<dbReference type="PROSITE" id="PS01085">
    <property type="entry name" value="RIBUL_P_3_EPIMER_1"/>
    <property type="match status" value="1"/>
</dbReference>
<evidence type="ECO:0000256" key="3">
    <source>
        <dbReference type="ARBA" id="ARBA00001941"/>
    </source>
</evidence>
<comment type="cofactor">
    <cofactor evidence="10 13">
        <name>a divalent metal cation</name>
        <dbReference type="ChEBI" id="CHEBI:60240"/>
    </cofactor>
    <text evidence="10 13">Binds 1 divalent metal cation per subunit.</text>
</comment>
<feature type="active site" description="Proton acceptor" evidence="10 12">
    <location>
        <position position="34"/>
    </location>
</feature>
<dbReference type="EC" id="5.1.3.1" evidence="7 10"/>
<comment type="function">
    <text evidence="10">Catalyzes the reversible epimerization of D-ribulose 5-phosphate to D-xylulose 5-phosphate.</text>
</comment>